<name>A0A1R3U5W0_9HYPH</name>
<gene>
    <name evidence="1" type="ORF">DSM25559_3834</name>
</gene>
<reference evidence="2" key="1">
    <citation type="submission" date="2016-10" db="EMBL/GenBank/DDBJ databases">
        <authorList>
            <person name="Wibberg D."/>
        </authorList>
    </citation>
    <scope>NUCLEOTIDE SEQUENCE [LARGE SCALE GENOMIC DNA]</scope>
</reference>
<organism evidence="1 2">
    <name type="scientific">Agrobacterium rosae</name>
    <dbReference type="NCBI Taxonomy" id="1972867"/>
    <lineage>
        <taxon>Bacteria</taxon>
        <taxon>Pseudomonadati</taxon>
        <taxon>Pseudomonadota</taxon>
        <taxon>Alphaproteobacteria</taxon>
        <taxon>Hyphomicrobiales</taxon>
        <taxon>Rhizobiaceae</taxon>
        <taxon>Rhizobium/Agrobacterium group</taxon>
        <taxon>Agrobacterium</taxon>
    </lineage>
</organism>
<evidence type="ECO:0000313" key="2">
    <source>
        <dbReference type="Proteomes" id="UP000187891"/>
    </source>
</evidence>
<evidence type="ECO:0000313" key="1">
    <source>
        <dbReference type="EMBL" id="SCX31939.1"/>
    </source>
</evidence>
<dbReference type="AlphaFoldDB" id="A0A1R3U5W0"/>
<proteinExistence type="predicted"/>
<protein>
    <submittedName>
        <fullName evidence="1">Uncharacterized protein</fullName>
    </submittedName>
</protein>
<accession>A0A1R3U5W0</accession>
<dbReference type="EMBL" id="FMUE01000010">
    <property type="protein sequence ID" value="SCX31939.1"/>
    <property type="molecule type" value="Genomic_DNA"/>
</dbReference>
<dbReference type="Proteomes" id="UP000187891">
    <property type="component" value="Unassembled WGS sequence"/>
</dbReference>
<sequence length="69" mass="7742">MKTIQPGVSGTRRNGKWIKLTRKLDTLAERCIRFLPWPYETHATASPRFGTYGVSKDNVDGIGGHQKTP</sequence>